<name>A0A1R3KN37_9ROSI</name>
<reference evidence="2" key="1">
    <citation type="submission" date="2013-09" db="EMBL/GenBank/DDBJ databases">
        <title>Corchorus olitorius genome sequencing.</title>
        <authorList>
            <person name="Alam M."/>
            <person name="Haque M.S."/>
            <person name="Islam M.S."/>
            <person name="Emdad E.M."/>
            <person name="Islam M.M."/>
            <person name="Ahmed B."/>
            <person name="Halim A."/>
            <person name="Hossen Q.M.M."/>
            <person name="Hossain M.Z."/>
            <person name="Ahmed R."/>
            <person name="Khan M.M."/>
            <person name="Islam R."/>
            <person name="Rashid M.M."/>
            <person name="Khan S.A."/>
            <person name="Rahman M.S."/>
            <person name="Alam M."/>
            <person name="Yahiya A.S."/>
            <person name="Khan M.S."/>
            <person name="Azam M.S."/>
            <person name="Haque T."/>
            <person name="Lashkar M.Z.H."/>
            <person name="Akhand A.I."/>
            <person name="Morshed G."/>
            <person name="Roy S."/>
            <person name="Uddin K.S."/>
            <person name="Rabeya T."/>
            <person name="Hossain A.S."/>
            <person name="Chowdhury A."/>
            <person name="Snigdha A.R."/>
            <person name="Mortoza M.S."/>
            <person name="Matin S.A."/>
            <person name="Hoque S.M.E."/>
            <person name="Islam M.K."/>
            <person name="Roy D.K."/>
            <person name="Haider R."/>
            <person name="Moosa M.M."/>
            <person name="Elias S.M."/>
            <person name="Hasan A.M."/>
            <person name="Jahan S."/>
            <person name="Shafiuddin M."/>
            <person name="Mahmood N."/>
            <person name="Shommy N.S."/>
        </authorList>
    </citation>
    <scope>NUCLEOTIDE SEQUENCE [LARGE SCALE GENOMIC DNA]</scope>
    <source>
        <strain evidence="2">cv. O-4</strain>
    </source>
</reference>
<dbReference type="AlphaFoldDB" id="A0A1R3KN37"/>
<comment type="caution">
    <text evidence="1">The sequence shown here is derived from an EMBL/GenBank/DDBJ whole genome shotgun (WGS) entry which is preliminary data.</text>
</comment>
<protein>
    <submittedName>
        <fullName evidence="1">Uncharacterized protein</fullName>
    </submittedName>
</protein>
<dbReference type="InterPro" id="IPR039343">
    <property type="entry name" value="NDX1-like"/>
</dbReference>
<dbReference type="PANTHER" id="PTHR35467:SF2">
    <property type="entry name" value="PROTEIN NEOXANTHIN-DEFICIENT 1"/>
    <property type="match status" value="1"/>
</dbReference>
<dbReference type="Proteomes" id="UP000187203">
    <property type="component" value="Unassembled WGS sequence"/>
</dbReference>
<dbReference type="PANTHER" id="PTHR35467">
    <property type="match status" value="1"/>
</dbReference>
<keyword evidence="2" id="KW-1185">Reference proteome</keyword>
<dbReference type="EMBL" id="AWUE01012693">
    <property type="protein sequence ID" value="OMP08496.1"/>
    <property type="molecule type" value="Genomic_DNA"/>
</dbReference>
<proteinExistence type="predicted"/>
<dbReference type="OrthoDB" id="9970474at2759"/>
<evidence type="ECO:0000313" key="1">
    <source>
        <dbReference type="EMBL" id="OMP08496.1"/>
    </source>
</evidence>
<organism evidence="1 2">
    <name type="scientific">Corchorus olitorius</name>
    <dbReference type="NCBI Taxonomy" id="93759"/>
    <lineage>
        <taxon>Eukaryota</taxon>
        <taxon>Viridiplantae</taxon>
        <taxon>Streptophyta</taxon>
        <taxon>Embryophyta</taxon>
        <taxon>Tracheophyta</taxon>
        <taxon>Spermatophyta</taxon>
        <taxon>Magnoliopsida</taxon>
        <taxon>eudicotyledons</taxon>
        <taxon>Gunneridae</taxon>
        <taxon>Pentapetalae</taxon>
        <taxon>rosids</taxon>
        <taxon>malvids</taxon>
        <taxon>Malvales</taxon>
        <taxon>Malvaceae</taxon>
        <taxon>Grewioideae</taxon>
        <taxon>Apeibeae</taxon>
        <taxon>Corchorus</taxon>
    </lineage>
</organism>
<sequence length="73" mass="8022">MAYGEAKSSLGYGKPPWIFKGRYTLGGFFLAKYDDSPAGVFDEGLFGIHQPLAHGLPGFLSIVKKPVIMDERM</sequence>
<evidence type="ECO:0000313" key="2">
    <source>
        <dbReference type="Proteomes" id="UP000187203"/>
    </source>
</evidence>
<accession>A0A1R3KN37</accession>
<gene>
    <name evidence="1" type="ORF">COLO4_06414</name>
</gene>